<keyword evidence="2" id="KW-1185">Reference proteome</keyword>
<sequence>MMYFIADLPEDVKSFEKIPLLNMIKNIRNNGLEYKVLLPTLVPFLRYLNSEYKLFDIEQSELIFHHIQNIQLNSGTPLTMNDLDLPNDVEKIYTRNDVLLYKNNEKFGNVKFNRFGFIDQVKYFWKNGSRIDIYSDYGFIISSKLYDESGNLERRIFYDEQENSIFEIKDEQVNIVDTISENFNKRTYSNIEEIINEFLRKALKDFNLKTDYLVIDISNDYLITLSKNFPFPEKIIFVFYGNFTTRILNKIKQISELTQAKALITDSTLLKRTLDQEHINGLNINTHLIPTFSTQLSLGQSNTLRERVIYWQIDNVDKDFKKTFHKMLRYRLKFDDLRLILNVINQNDIEILKKEVVEFVNNELEINTTSDEFKMIETYFAAELEGQMSIDLKEAFETAKKNIYGFENMITAYSFIHHVDYRFKSLTKINQQDLSISRIYVNFRKTNDAFKESIVLSNGIPFISFQSSIYFKDGKNGNIIKSNNELFDVLSTYLDSNEIWNKALVESVEMINKNSSDQIMSDWGDVIDG</sequence>
<dbReference type="EMBL" id="CP043431">
    <property type="protein sequence ID" value="QNT63784.1"/>
    <property type="molecule type" value="Genomic_DNA"/>
</dbReference>
<dbReference type="AlphaFoldDB" id="A0A7H1MJZ8"/>
<dbReference type="GO" id="GO:0015031">
    <property type="term" value="P:protein transport"/>
    <property type="evidence" value="ECO:0007669"/>
    <property type="project" value="InterPro"/>
</dbReference>
<dbReference type="Pfam" id="PF16993">
    <property type="entry name" value="Asp1"/>
    <property type="match status" value="1"/>
</dbReference>
<dbReference type="InterPro" id="IPR022372">
    <property type="entry name" value="Accessory_SS_Asp1"/>
</dbReference>
<evidence type="ECO:0000313" key="2">
    <source>
        <dbReference type="Proteomes" id="UP000516446"/>
    </source>
</evidence>
<protein>
    <submittedName>
        <fullName evidence="1">Accessory Sec system protein Asp1</fullName>
    </submittedName>
</protein>
<accession>A0A7H1MJZ8</accession>
<evidence type="ECO:0000313" key="1">
    <source>
        <dbReference type="EMBL" id="QNT63784.1"/>
    </source>
</evidence>
<organism evidence="1 2">
    <name type="scientific">Weissella koreensis</name>
    <dbReference type="NCBI Taxonomy" id="165096"/>
    <lineage>
        <taxon>Bacteria</taxon>
        <taxon>Bacillati</taxon>
        <taxon>Bacillota</taxon>
        <taxon>Bacilli</taxon>
        <taxon>Lactobacillales</taxon>
        <taxon>Lactobacillaceae</taxon>
        <taxon>Weissella</taxon>
    </lineage>
</organism>
<dbReference type="NCBIfam" id="TIGR03713">
    <property type="entry name" value="acc_sec_asp1"/>
    <property type="match status" value="1"/>
</dbReference>
<dbReference type="RefSeq" id="WP_104914382.1">
    <property type="nucleotide sequence ID" value="NZ_CP026847.1"/>
</dbReference>
<gene>
    <name evidence="1" type="primary">asp1</name>
    <name evidence="1" type="ORF">FY536_00205</name>
</gene>
<dbReference type="Proteomes" id="UP000516446">
    <property type="component" value="Chromosome"/>
</dbReference>
<name>A0A7H1MJZ8_9LACO</name>
<reference evidence="1 2" key="1">
    <citation type="submission" date="2019-08" db="EMBL/GenBank/DDBJ databases">
        <authorList>
            <person name="Chang H.C."/>
            <person name="Mun S.Y."/>
        </authorList>
    </citation>
    <scope>NUCLEOTIDE SEQUENCE [LARGE SCALE GENOMIC DNA]</scope>
    <source>
        <strain evidence="1 2">SK</strain>
    </source>
</reference>
<proteinExistence type="predicted"/>